<dbReference type="PROSITE" id="PS50090">
    <property type="entry name" value="MYB_LIKE"/>
    <property type="match status" value="1"/>
</dbReference>
<dbReference type="SMART" id="SM00573">
    <property type="entry name" value="HSA"/>
    <property type="match status" value="1"/>
</dbReference>
<feature type="region of interest" description="Disordered" evidence="20">
    <location>
        <begin position="775"/>
        <end position="868"/>
    </location>
</feature>
<keyword evidence="7" id="KW-0156">Chromatin regulator</keyword>
<evidence type="ECO:0000313" key="25">
    <source>
        <dbReference type="EMBL" id="KAF5373029.1"/>
    </source>
</evidence>
<dbReference type="GO" id="GO:0009251">
    <property type="term" value="P:glucan catabolic process"/>
    <property type="evidence" value="ECO:0007669"/>
    <property type="project" value="TreeGrafter"/>
</dbReference>
<dbReference type="InterPro" id="IPR050386">
    <property type="entry name" value="Glycosyl_hydrolase_5"/>
</dbReference>
<evidence type="ECO:0000256" key="3">
    <source>
        <dbReference type="ARBA" id="ARBA00008913"/>
    </source>
</evidence>
<dbReference type="SMART" id="SM00717">
    <property type="entry name" value="SANT"/>
    <property type="match status" value="1"/>
</dbReference>
<reference evidence="25 26" key="1">
    <citation type="journal article" date="2020" name="ISME J.">
        <title>Uncovering the hidden diversity of litter-decomposition mechanisms in mushroom-forming fungi.</title>
        <authorList>
            <person name="Floudas D."/>
            <person name="Bentzer J."/>
            <person name="Ahren D."/>
            <person name="Johansson T."/>
            <person name="Persson P."/>
            <person name="Tunlid A."/>
        </authorList>
    </citation>
    <scope>NUCLEOTIDE SEQUENCE [LARGE SCALE GENOMIC DNA]</scope>
    <source>
        <strain evidence="25 26">CBS 291.85</strain>
    </source>
</reference>
<keyword evidence="8" id="KW-0735">Signal-anchor</keyword>
<dbReference type="InterPro" id="IPR001005">
    <property type="entry name" value="SANT/Myb"/>
</dbReference>
<feature type="compositionally biased region" description="Basic and acidic residues" evidence="20">
    <location>
        <begin position="237"/>
        <end position="246"/>
    </location>
</feature>
<feature type="compositionally biased region" description="Acidic residues" evidence="20">
    <location>
        <begin position="177"/>
        <end position="223"/>
    </location>
</feature>
<feature type="domain" description="HSA" evidence="23">
    <location>
        <begin position="619"/>
        <end position="700"/>
    </location>
</feature>
<proteinExistence type="inferred from homology"/>
<feature type="compositionally biased region" description="Pro residues" evidence="20">
    <location>
        <begin position="88"/>
        <end position="97"/>
    </location>
</feature>
<evidence type="ECO:0000256" key="16">
    <source>
        <dbReference type="ARBA" id="ARBA00036824"/>
    </source>
</evidence>
<dbReference type="Pfam" id="PF13921">
    <property type="entry name" value="Myb_DNA-bind_6"/>
    <property type="match status" value="1"/>
</dbReference>
<feature type="region of interest" description="Disordered" evidence="20">
    <location>
        <begin position="1045"/>
        <end position="1064"/>
    </location>
</feature>
<dbReference type="PANTHER" id="PTHR31297">
    <property type="entry name" value="GLUCAN ENDO-1,6-BETA-GLUCOSIDASE B"/>
    <property type="match status" value="1"/>
</dbReference>
<accession>A0A8H5LXJ3</accession>
<dbReference type="GO" id="GO:0005886">
    <property type="term" value="C:plasma membrane"/>
    <property type="evidence" value="ECO:0007669"/>
    <property type="project" value="UniProtKB-SubCell"/>
</dbReference>
<evidence type="ECO:0000256" key="15">
    <source>
        <dbReference type="ARBA" id="ARBA00029670"/>
    </source>
</evidence>
<dbReference type="GO" id="GO:0005576">
    <property type="term" value="C:extracellular region"/>
    <property type="evidence" value="ECO:0007669"/>
    <property type="project" value="TreeGrafter"/>
</dbReference>
<dbReference type="InterPro" id="IPR017930">
    <property type="entry name" value="Myb_dom"/>
</dbReference>
<dbReference type="FunFam" id="3.20.20.80:FF:000033">
    <property type="entry name" value="Glucan 1,3-beta-glucosidase A"/>
    <property type="match status" value="1"/>
</dbReference>
<evidence type="ECO:0000256" key="11">
    <source>
        <dbReference type="ARBA" id="ARBA00023180"/>
    </source>
</evidence>
<feature type="compositionally biased region" description="Polar residues" evidence="20">
    <location>
        <begin position="1623"/>
        <end position="1634"/>
    </location>
</feature>
<dbReference type="Proteomes" id="UP000559256">
    <property type="component" value="Unassembled WGS sequence"/>
</dbReference>
<feature type="region of interest" description="Disordered" evidence="20">
    <location>
        <begin position="1239"/>
        <end position="1349"/>
    </location>
</feature>
<feature type="transmembrane region" description="Helical" evidence="21">
    <location>
        <begin position="1679"/>
        <end position="1703"/>
    </location>
</feature>
<dbReference type="InterPro" id="IPR017853">
    <property type="entry name" value="GH"/>
</dbReference>
<feature type="region of interest" description="Disordered" evidence="20">
    <location>
        <begin position="1623"/>
        <end position="1660"/>
    </location>
</feature>
<evidence type="ECO:0000256" key="13">
    <source>
        <dbReference type="ARBA" id="ARBA00023316"/>
    </source>
</evidence>
<dbReference type="GO" id="GO:0004338">
    <property type="term" value="F:glucan exo-1,3-beta-glucosidase activity"/>
    <property type="evidence" value="ECO:0007669"/>
    <property type="project" value="UniProtKB-EC"/>
</dbReference>
<feature type="compositionally biased region" description="Low complexity" evidence="20">
    <location>
        <begin position="1302"/>
        <end position="1313"/>
    </location>
</feature>
<dbReference type="CDD" id="cd00167">
    <property type="entry name" value="SANT"/>
    <property type="match status" value="1"/>
</dbReference>
<dbReference type="Pfam" id="PF00150">
    <property type="entry name" value="Cellulase"/>
    <property type="match status" value="1"/>
</dbReference>
<feature type="compositionally biased region" description="Basic residues" evidence="20">
    <location>
        <begin position="525"/>
        <end position="534"/>
    </location>
</feature>
<evidence type="ECO:0000259" key="22">
    <source>
        <dbReference type="PROSITE" id="PS50090"/>
    </source>
</evidence>
<feature type="domain" description="Myb-like" evidence="22">
    <location>
        <begin position="1056"/>
        <end position="1115"/>
    </location>
</feature>
<evidence type="ECO:0000313" key="26">
    <source>
        <dbReference type="Proteomes" id="UP000559256"/>
    </source>
</evidence>
<evidence type="ECO:0000256" key="6">
    <source>
        <dbReference type="ARBA" id="ARBA00022801"/>
    </source>
</evidence>
<keyword evidence="11" id="KW-0325">Glycoprotein</keyword>
<evidence type="ECO:0000259" key="23">
    <source>
        <dbReference type="PROSITE" id="PS51204"/>
    </source>
</evidence>
<dbReference type="GO" id="GO:0071555">
    <property type="term" value="P:cell wall organization"/>
    <property type="evidence" value="ECO:0007669"/>
    <property type="project" value="UniProtKB-KW"/>
</dbReference>
<dbReference type="InterPro" id="IPR009057">
    <property type="entry name" value="Homeodomain-like_sf"/>
</dbReference>
<feature type="compositionally biased region" description="Polar residues" evidence="20">
    <location>
        <begin position="1314"/>
        <end position="1336"/>
    </location>
</feature>
<keyword evidence="6" id="KW-0378">Hydrolase</keyword>
<evidence type="ECO:0000256" key="5">
    <source>
        <dbReference type="ARBA" id="ARBA00022692"/>
    </source>
</evidence>
<evidence type="ECO:0000256" key="8">
    <source>
        <dbReference type="ARBA" id="ARBA00022968"/>
    </source>
</evidence>
<comment type="caution">
    <text evidence="25">The sequence shown here is derived from an EMBL/GenBank/DDBJ whole genome shotgun (WGS) entry which is preliminary data.</text>
</comment>
<dbReference type="GO" id="GO:0035267">
    <property type="term" value="C:NuA4 histone acetyltransferase complex"/>
    <property type="evidence" value="ECO:0007669"/>
    <property type="project" value="UniProtKB-ARBA"/>
</dbReference>
<evidence type="ECO:0000256" key="20">
    <source>
        <dbReference type="SAM" id="MobiDB-lite"/>
    </source>
</evidence>
<feature type="region of interest" description="Disordered" evidence="20">
    <location>
        <begin position="409"/>
        <end position="446"/>
    </location>
</feature>
<keyword evidence="12" id="KW-0326">Glycosidase</keyword>
<feature type="compositionally biased region" description="Polar residues" evidence="20">
    <location>
        <begin position="1394"/>
        <end position="1425"/>
    </location>
</feature>
<feature type="compositionally biased region" description="Low complexity" evidence="20">
    <location>
        <begin position="1373"/>
        <end position="1393"/>
    </location>
</feature>
<dbReference type="OrthoDB" id="62120at2759"/>
<feature type="region of interest" description="Disordered" evidence="20">
    <location>
        <begin position="154"/>
        <end position="387"/>
    </location>
</feature>
<dbReference type="GO" id="GO:0009986">
    <property type="term" value="C:cell surface"/>
    <property type="evidence" value="ECO:0007669"/>
    <property type="project" value="TreeGrafter"/>
</dbReference>
<feature type="region of interest" description="Disordered" evidence="20">
    <location>
        <begin position="935"/>
        <end position="958"/>
    </location>
</feature>
<keyword evidence="10 21" id="KW-0472">Membrane</keyword>
<feature type="region of interest" description="Disordered" evidence="20">
    <location>
        <begin position="1710"/>
        <end position="1738"/>
    </location>
</feature>
<dbReference type="SUPFAM" id="SSF51445">
    <property type="entry name" value="(Trans)glycosidases"/>
    <property type="match status" value="1"/>
</dbReference>
<comment type="similarity">
    <text evidence="2">Belongs to the glycosyl hydrolase 5 (cellulase A) family.</text>
</comment>
<comment type="subcellular location">
    <subcellularLocation>
        <location evidence="1">Cell membrane</location>
        <topology evidence="1">Single-pass type II membrane protein</topology>
    </subcellularLocation>
</comment>
<dbReference type="Gene3D" id="1.10.10.60">
    <property type="entry name" value="Homeodomain-like"/>
    <property type="match status" value="1"/>
</dbReference>
<name>A0A8H5LXJ3_9AGAR</name>
<evidence type="ECO:0000256" key="10">
    <source>
        <dbReference type="ARBA" id="ARBA00023136"/>
    </source>
</evidence>
<comment type="function">
    <text evidence="17">Glucosidase involved in the degradation of cellulosic biomass. Active on lichenan.</text>
</comment>
<feature type="region of interest" description="Disordered" evidence="20">
    <location>
        <begin position="1126"/>
        <end position="1180"/>
    </location>
</feature>
<evidence type="ECO:0000256" key="14">
    <source>
        <dbReference type="ARBA" id="ARBA00025178"/>
    </source>
</evidence>
<keyword evidence="26" id="KW-1185">Reference proteome</keyword>
<feature type="region of interest" description="Disordered" evidence="20">
    <location>
        <begin position="1196"/>
        <end position="1220"/>
    </location>
</feature>
<evidence type="ECO:0000256" key="18">
    <source>
        <dbReference type="ARBA" id="ARBA00038929"/>
    </source>
</evidence>
<keyword evidence="9 21" id="KW-1133">Transmembrane helix</keyword>
<evidence type="ECO:0000256" key="17">
    <source>
        <dbReference type="ARBA" id="ARBA00037126"/>
    </source>
</evidence>
<dbReference type="Gene3D" id="3.20.20.80">
    <property type="entry name" value="Glycosidases"/>
    <property type="match status" value="1"/>
</dbReference>
<feature type="compositionally biased region" description="Low complexity" evidence="20">
    <location>
        <begin position="1239"/>
        <end position="1266"/>
    </location>
</feature>
<dbReference type="PROSITE" id="PS51204">
    <property type="entry name" value="HSA"/>
    <property type="match status" value="1"/>
</dbReference>
<feature type="compositionally biased region" description="Polar residues" evidence="20">
    <location>
        <begin position="1134"/>
        <end position="1148"/>
    </location>
</feature>
<evidence type="ECO:0000256" key="7">
    <source>
        <dbReference type="ARBA" id="ARBA00022853"/>
    </source>
</evidence>
<dbReference type="GO" id="GO:0006325">
    <property type="term" value="P:chromatin organization"/>
    <property type="evidence" value="ECO:0007669"/>
    <property type="project" value="UniProtKB-KW"/>
</dbReference>
<feature type="compositionally biased region" description="Low complexity" evidence="20">
    <location>
        <begin position="1337"/>
        <end position="1349"/>
    </location>
</feature>
<evidence type="ECO:0000256" key="9">
    <source>
        <dbReference type="ARBA" id="ARBA00022989"/>
    </source>
</evidence>
<feature type="compositionally biased region" description="Polar residues" evidence="20">
    <location>
        <begin position="1456"/>
        <end position="1465"/>
    </location>
</feature>
<feature type="compositionally biased region" description="Basic and acidic residues" evidence="20">
    <location>
        <begin position="535"/>
        <end position="555"/>
    </location>
</feature>
<feature type="region of interest" description="Disordered" evidence="20">
    <location>
        <begin position="898"/>
        <end position="918"/>
    </location>
</feature>
<evidence type="ECO:0000256" key="12">
    <source>
        <dbReference type="ARBA" id="ARBA00023295"/>
    </source>
</evidence>
<feature type="compositionally biased region" description="Basic and acidic residues" evidence="20">
    <location>
        <begin position="304"/>
        <end position="316"/>
    </location>
</feature>
<comment type="similarity">
    <text evidence="3">Belongs to the EAF1 family.</text>
</comment>
<feature type="region of interest" description="Disordered" evidence="20">
    <location>
        <begin position="1373"/>
        <end position="1465"/>
    </location>
</feature>
<feature type="compositionally biased region" description="Low complexity" evidence="20">
    <location>
        <begin position="1431"/>
        <end position="1455"/>
    </location>
</feature>
<feature type="region of interest" description="Disordered" evidence="20">
    <location>
        <begin position="488"/>
        <end position="557"/>
    </location>
</feature>
<evidence type="ECO:0000256" key="1">
    <source>
        <dbReference type="ARBA" id="ARBA00004401"/>
    </source>
</evidence>
<comment type="function">
    <text evidence="14">Component of the NuA4 histone acetyltransferase complex which is involved in transcriptional activation of selected genes principally by acetylation of nucleosomal histone H4 and H2A. The NuA4 complex is also involved in DNA repair.</text>
</comment>
<feature type="compositionally biased region" description="Low complexity" evidence="20">
    <location>
        <begin position="1156"/>
        <end position="1171"/>
    </location>
</feature>
<feature type="domain" description="HTH myb-type" evidence="24">
    <location>
        <begin position="1064"/>
        <end position="1119"/>
    </location>
</feature>
<feature type="region of interest" description="Disordered" evidence="20">
    <location>
        <begin position="1539"/>
        <end position="1578"/>
    </location>
</feature>
<evidence type="ECO:0000256" key="2">
    <source>
        <dbReference type="ARBA" id="ARBA00005641"/>
    </source>
</evidence>
<evidence type="ECO:0000256" key="21">
    <source>
        <dbReference type="SAM" id="Phobius"/>
    </source>
</evidence>
<evidence type="ECO:0000256" key="4">
    <source>
        <dbReference type="ARBA" id="ARBA00022475"/>
    </source>
</evidence>
<feature type="compositionally biased region" description="Polar residues" evidence="20">
    <location>
        <begin position="1278"/>
        <end position="1290"/>
    </location>
</feature>
<keyword evidence="4" id="KW-1003">Cell membrane</keyword>
<organism evidence="25 26">
    <name type="scientific">Tetrapyrgos nigripes</name>
    <dbReference type="NCBI Taxonomy" id="182062"/>
    <lineage>
        <taxon>Eukaryota</taxon>
        <taxon>Fungi</taxon>
        <taxon>Dikarya</taxon>
        <taxon>Basidiomycota</taxon>
        <taxon>Agaricomycotina</taxon>
        <taxon>Agaricomycetes</taxon>
        <taxon>Agaricomycetidae</taxon>
        <taxon>Agaricales</taxon>
        <taxon>Marasmiineae</taxon>
        <taxon>Marasmiaceae</taxon>
        <taxon>Tetrapyrgos</taxon>
    </lineage>
</organism>
<dbReference type="PANTHER" id="PTHR31297:SF34">
    <property type="entry name" value="GLUCAN 1,3-BETA-GLUCOSIDASE 2"/>
    <property type="match status" value="1"/>
</dbReference>
<feature type="region of interest" description="Disordered" evidence="20">
    <location>
        <begin position="688"/>
        <end position="713"/>
    </location>
</feature>
<comment type="catalytic activity">
    <reaction evidence="16">
        <text>Successive hydrolysis of beta-D-glucose units from the non-reducing ends of (1-&gt;3)-beta-D-glucans, releasing alpha-glucose.</text>
        <dbReference type="EC" id="3.2.1.58"/>
    </reaction>
</comment>
<dbReference type="SUPFAM" id="SSF46689">
    <property type="entry name" value="Homeodomain-like"/>
    <property type="match status" value="1"/>
</dbReference>
<dbReference type="PROSITE" id="PS51294">
    <property type="entry name" value="HTH_MYB"/>
    <property type="match status" value="1"/>
</dbReference>
<dbReference type="EMBL" id="JAACJM010000004">
    <property type="protein sequence ID" value="KAF5373029.1"/>
    <property type="molecule type" value="Genomic_DNA"/>
</dbReference>
<dbReference type="InterPro" id="IPR001547">
    <property type="entry name" value="Glyco_hydro_5"/>
</dbReference>
<protein>
    <recommendedName>
        <fullName evidence="18">glucan 1,3-beta-glucosidase</fullName>
        <ecNumber evidence="18">3.2.1.58</ecNumber>
    </recommendedName>
    <alternativeName>
        <fullName evidence="19">Exo-1,3-beta-glucanase D</fullName>
    </alternativeName>
    <alternativeName>
        <fullName evidence="15">Vacuolar import and degradation protein 21</fullName>
    </alternativeName>
</protein>
<gene>
    <name evidence="25" type="ORF">D9758_001649</name>
</gene>
<feature type="compositionally biased region" description="Basic and acidic residues" evidence="20">
    <location>
        <begin position="940"/>
        <end position="958"/>
    </location>
</feature>
<feature type="compositionally biased region" description="Polar residues" evidence="20">
    <location>
        <begin position="822"/>
        <end position="864"/>
    </location>
</feature>
<feature type="region of interest" description="Disordered" evidence="20">
    <location>
        <begin position="85"/>
        <end position="137"/>
    </location>
</feature>
<keyword evidence="5 21" id="KW-0812">Transmembrane</keyword>
<feature type="region of interest" description="Disordered" evidence="20">
    <location>
        <begin position="2304"/>
        <end position="2333"/>
    </location>
</feature>
<evidence type="ECO:0000259" key="24">
    <source>
        <dbReference type="PROSITE" id="PS51294"/>
    </source>
</evidence>
<keyword evidence="13" id="KW-0961">Cell wall biogenesis/degradation</keyword>
<feature type="compositionally biased region" description="Basic and acidic residues" evidence="20">
    <location>
        <begin position="1047"/>
        <end position="1064"/>
    </location>
</feature>
<sequence>MSEDVFESLVEERIAQLEKIAKRRNALLREMYEILRRRNNVGTVLPIDDDEEDDLHVFLNKCNLKTNAETGYIGHLPDSELFSLVPASPAPSPPPLPSFSKDKLKPRRSTSVISDKASPHHFSKTREPSVRLAPRPLVDHGDSDDELDLIGSPAHRSSSSVPIYVENTPEPIPVTSLDEEESKPDMQTETDEGELVEEEMKEAEVEEANEVTVEDEREDEGEDVIEKELVQEDVDKEQDMQKHEAEEVPQATESQRTEEISSTEEIPLGLSSSPRPDPGHVAADLPQNVFAESRDETENVVMEDSIKDRIAEHPLEEIATASSPLAPKEEPGQEATDDEPMVVDSSPLQPPRQLLETASHQSPLHERPASETPEIAPIEPQPQPSVEMDVDIPSAEETKVTDTILSEVLPEESVQTEVSQPAAESVPEPIASEVDTSKPIRSSILPLPSEYNYGTPEPIVMAEPPSPQFIDPPSVSYSGFGEFNFPSDHTDLLASSSAKAPQPRHPIDFDYPLPPVDSLPIEFNRKRRLKQQKKKEKEREKGESKKDKDGSKDDWAPWGANRWIATIRTNPVHKKVSKATKCLTTRDWNVAMQELKLLRAMEQIERLKSHGRWSFRQPKKQRGVGGLQKTHWDYLMDEMKWMRTDFREERKWKMALAYNLSTAVLEWHAAGTLEKRLKRGICVLWKPPRQEKDRSESQPAVDSMDMEPSQSQNPAEQSLLMLDYGSDDDEEDDQDKDQQSVGDALDTTTLMEDSLQAAEQDKDDNGIGLKDLEPKQEQQDESANLQNSAMDVDAPPSSVQETQTQETQEIQEVRDETMEPVTEQTNESDPTPSGLKSSSSNPVLGSIRKSNSHPSDPSAIPQSKTSRKNLYAPLREKIAYSDFDKLFIDLDDFHITTPSKANPNGDGKESECLLPPTDLPDIFPDLQPYTILDVASSVPGEEKKPRDKKSERDDPNKRIEEAAYTKVYPASKFIHSKPTLISALQPASHFKDGRWTNLDESPIMVEHDGAPMRITELFSNSLFDHKVAPAQIGGPILSQTVPSLWVPKDKDGKPREAPKREHQWSAHDDALLKSLVDKYLNNWELIAESFNAMTQTVQTDRRTSRDCQERWTERFGQDRRAVFETPSTVDAAPSPQTVSQSASNQITTRGVKRGASNSVSSPSIPGLSSEPSTKKRRRHTLMQDLVRKAAKKRIDAMQKINPRKPPITHESHAAYNKMPKMSPADLSRLKADREFNDQQQYQQLARARQQQVQQMQQQQQQQQNGTPGQGQGQGQGRVTPTAQVNGQAQPTGAAPPNGVARTSTSGLQTQGTTVPQIRSQVAQVPISGQQRSNTPFANNRYPAQQNQQQIIRAQQHALSQALVAQMQAQAASAAGGSSGGSQPTPQNGQGSPSYTATNSRDATSSPAGTQGSPPRTSATPSNAVNSPRPLPAQTGQAQGQQPPQQSQTQGQPQSQNHSQTTGMGVQMQPQQLTQAGIAGILQNVQQNGQMGVGIPRANIPGYYLSNVLPNLQSHTPEQLQNIMRLQALLVMSSSNAPRSGDVNYDPLPLHNPPSPGPTDGFHTPQQSFRDLPEDPLPAGASQPRFIGAALYDEQGPSIRNSYASSHQTYPSYARDSEYNSSVYGLNETHGQSLSDGYRDDPHDLSSSGVPMSEIGSQPPGRYLEEKRAAYAAPRSRRRVIVIASLVAAVILILVIVIGVYFGVIKKNGDDNKDSSNSSSGGASNNAGSGGGKTSGTLAVVTGGDGSTITKEDGSTFTYSNKFGGTWYWDPNDPFNNGAQAQKWSPALNETFNYGVDRIRGVNLGGWLTPEPFIVPSLFEPYVNLPTPAIDEWTLSEAMKADTAHGGINQLEDHYKTFITEEDFAEIAGAGLNYVRIALPYWAIETRGDEPFLEGVAWKYFLKAIQWARKYGIRINLDLHTLPGSQNGWNHSGRLGDINMLMGPMGFANAQRSLDYIRVLAEFISQPQYKDVVTLFGITNEPRANGGDLIGQDVLSSYYLQAYDVVRKASGFGDGKGPIVSFHDGFFGRSDWTGFLPNADRISLDTHPYLCFDVQSSAPIDTYATTPCDRWGADVNNSMAGFGLTQAGEWSNAVTDCGKWVNGVNQGIRYEGSYVADSSFKKVGSCDDWTDWQNWDEDTKDAYKTFAMASMDALQNWFFWTWKVGNSSETGKVEAPHWSYKLGLENGWMPTDPRAADGQCKNSSPWEGTLKQGSGSIPASVSAKFPWPPTATINKGGAVLTLPSYTPTGPVPTLSAPTFTQSGVTPTASVNPGNGWFNSDDSAGMMVEASGCSYLDPWVGLAAEPPSPLCSSSTRRKEPSLELLEPRITPAPDA</sequence>
<dbReference type="Pfam" id="PF07529">
    <property type="entry name" value="HSA"/>
    <property type="match status" value="1"/>
</dbReference>
<evidence type="ECO:0000256" key="19">
    <source>
        <dbReference type="ARBA" id="ARBA00041260"/>
    </source>
</evidence>
<dbReference type="EC" id="3.2.1.58" evidence="18"/>
<feature type="compositionally biased region" description="Low complexity" evidence="20">
    <location>
        <begin position="800"/>
        <end position="810"/>
    </location>
</feature>
<feature type="compositionally biased region" description="Low complexity" evidence="20">
    <location>
        <begin position="1714"/>
        <end position="1726"/>
    </location>
</feature>
<dbReference type="InterPro" id="IPR014012">
    <property type="entry name" value="HSA_dom"/>
</dbReference>